<dbReference type="PANTHER" id="PTHR42684:SF14">
    <property type="entry name" value="BNAA05G17400D PROTEIN"/>
    <property type="match status" value="1"/>
</dbReference>
<reference evidence="3" key="1">
    <citation type="submission" date="2019-12" db="EMBL/GenBank/DDBJ databases">
        <title>Genome sequencing and annotation of Brassica cretica.</title>
        <authorList>
            <person name="Studholme D.J."/>
            <person name="Sarris P.F."/>
        </authorList>
    </citation>
    <scope>NUCLEOTIDE SEQUENCE</scope>
    <source>
        <strain evidence="3">PFS-001/15</strain>
        <tissue evidence="3">Leaf</tissue>
    </source>
</reference>
<dbReference type="SUPFAM" id="SSF53383">
    <property type="entry name" value="PLP-dependent transferases"/>
    <property type="match status" value="1"/>
</dbReference>
<gene>
    <name evidence="3" type="ORF">F2Q68_00016878</name>
</gene>
<evidence type="ECO:0000256" key="1">
    <source>
        <dbReference type="ARBA" id="ARBA00022576"/>
    </source>
</evidence>
<dbReference type="InterPro" id="IPR015422">
    <property type="entry name" value="PyrdxlP-dep_Trfase_small"/>
</dbReference>
<dbReference type="Proteomes" id="UP000712281">
    <property type="component" value="Unassembled WGS sequence"/>
</dbReference>
<dbReference type="GO" id="GO:0009102">
    <property type="term" value="P:biotin biosynthetic process"/>
    <property type="evidence" value="ECO:0007669"/>
    <property type="project" value="TreeGrafter"/>
</dbReference>
<keyword evidence="2" id="KW-0808">Transferase</keyword>
<dbReference type="PANTHER" id="PTHR42684">
    <property type="entry name" value="ADENOSYLMETHIONINE-8-AMINO-7-OXONONANOATE AMINOTRANSFERASE"/>
    <property type="match status" value="1"/>
</dbReference>
<evidence type="ECO:0008006" key="5">
    <source>
        <dbReference type="Google" id="ProtNLM"/>
    </source>
</evidence>
<protein>
    <recommendedName>
        <fullName evidence="5">Ornithine aminotransferase</fullName>
    </recommendedName>
</protein>
<dbReference type="EMBL" id="QGKW02001940">
    <property type="protein sequence ID" value="KAF2555176.1"/>
    <property type="molecule type" value="Genomic_DNA"/>
</dbReference>
<dbReference type="AlphaFoldDB" id="A0A8S9HES2"/>
<accession>A0A8S9HES2</accession>
<keyword evidence="1" id="KW-0032">Aminotransferase</keyword>
<evidence type="ECO:0000313" key="3">
    <source>
        <dbReference type="EMBL" id="KAF2555176.1"/>
    </source>
</evidence>
<dbReference type="GO" id="GO:0030170">
    <property type="term" value="F:pyridoxal phosphate binding"/>
    <property type="evidence" value="ECO:0007669"/>
    <property type="project" value="InterPro"/>
</dbReference>
<dbReference type="GO" id="GO:0009448">
    <property type="term" value="P:gamma-aminobutyric acid metabolic process"/>
    <property type="evidence" value="ECO:0007669"/>
    <property type="project" value="TreeGrafter"/>
</dbReference>
<dbReference type="Gene3D" id="3.90.1150.10">
    <property type="entry name" value="Aspartate Aminotransferase, domain 1"/>
    <property type="match status" value="1"/>
</dbReference>
<dbReference type="GO" id="GO:0004015">
    <property type="term" value="F:adenosylmethionine-8-amino-7-oxononanoate transaminase activity"/>
    <property type="evidence" value="ECO:0007669"/>
    <property type="project" value="TreeGrafter"/>
</dbReference>
<evidence type="ECO:0000256" key="2">
    <source>
        <dbReference type="ARBA" id="ARBA00022679"/>
    </source>
</evidence>
<proteinExistence type="predicted"/>
<evidence type="ECO:0000313" key="4">
    <source>
        <dbReference type="Proteomes" id="UP000712281"/>
    </source>
</evidence>
<dbReference type="InterPro" id="IPR005814">
    <property type="entry name" value="Aminotrans_3"/>
</dbReference>
<dbReference type="InterPro" id="IPR015424">
    <property type="entry name" value="PyrdxlP-dep_Trfase"/>
</dbReference>
<dbReference type="Pfam" id="PF00202">
    <property type="entry name" value="Aminotran_3"/>
    <property type="match status" value="1"/>
</dbReference>
<name>A0A8S9HES2_BRACR</name>
<sequence length="168" mass="18703">MAVINSLRRLARTTQVNLQSRYPASSQRLPGSRFFTTEASTVKRNTAGERNIPEHVNRVSTGFQEGLKAFSTSPIIGEIRGTGLILATEFTENKSAHEPFPPEWGVGEYFAAECKKHGMIVRVAGDLIMMCPPLIISPEEINELITIYGKALKATEERVKELKTQQKK</sequence>
<organism evidence="3 4">
    <name type="scientific">Brassica cretica</name>
    <name type="common">Mustard</name>
    <dbReference type="NCBI Taxonomy" id="69181"/>
    <lineage>
        <taxon>Eukaryota</taxon>
        <taxon>Viridiplantae</taxon>
        <taxon>Streptophyta</taxon>
        <taxon>Embryophyta</taxon>
        <taxon>Tracheophyta</taxon>
        <taxon>Spermatophyta</taxon>
        <taxon>Magnoliopsida</taxon>
        <taxon>eudicotyledons</taxon>
        <taxon>Gunneridae</taxon>
        <taxon>Pentapetalae</taxon>
        <taxon>rosids</taxon>
        <taxon>malvids</taxon>
        <taxon>Brassicales</taxon>
        <taxon>Brassicaceae</taxon>
        <taxon>Brassiceae</taxon>
        <taxon>Brassica</taxon>
    </lineage>
</organism>
<comment type="caution">
    <text evidence="3">The sequence shown here is derived from an EMBL/GenBank/DDBJ whole genome shotgun (WGS) entry which is preliminary data.</text>
</comment>